<organism evidence="1 2">
    <name type="scientific">Peronospora belbahrii</name>
    <dbReference type="NCBI Taxonomy" id="622444"/>
    <lineage>
        <taxon>Eukaryota</taxon>
        <taxon>Sar</taxon>
        <taxon>Stramenopiles</taxon>
        <taxon>Oomycota</taxon>
        <taxon>Peronosporomycetes</taxon>
        <taxon>Peronosporales</taxon>
        <taxon>Peronosporaceae</taxon>
        <taxon>Peronospora</taxon>
    </lineage>
</organism>
<evidence type="ECO:0000313" key="1">
    <source>
        <dbReference type="EMBL" id="CAH0480577.1"/>
    </source>
</evidence>
<comment type="caution">
    <text evidence="1">The sequence shown here is derived from an EMBL/GenBank/DDBJ whole genome shotgun (WGS) entry which is preliminary data.</text>
</comment>
<gene>
    <name evidence="1" type="ORF">PBS003_LOCUS7196</name>
</gene>
<protein>
    <submittedName>
        <fullName evidence="1">Uncharacterized protein</fullName>
    </submittedName>
</protein>
<dbReference type="EMBL" id="CAKKTJ010000324">
    <property type="protein sequence ID" value="CAH0480577.1"/>
    <property type="molecule type" value="Genomic_DNA"/>
</dbReference>
<evidence type="ECO:0000313" key="2">
    <source>
        <dbReference type="Proteomes" id="UP001160483"/>
    </source>
</evidence>
<dbReference type="Proteomes" id="UP001160483">
    <property type="component" value="Unassembled WGS sequence"/>
</dbReference>
<proteinExistence type="predicted"/>
<dbReference type="AlphaFoldDB" id="A0AAU9L1Y5"/>
<accession>A0AAU9L1Y5</accession>
<reference evidence="1" key="1">
    <citation type="submission" date="2021-11" db="EMBL/GenBank/DDBJ databases">
        <authorList>
            <person name="Islam A."/>
            <person name="Islam S."/>
            <person name="Flora M.S."/>
            <person name="Rahman M."/>
            <person name="Ziaur R.M."/>
            <person name="Epstein J.H."/>
            <person name="Hassan M."/>
            <person name="Klassen M."/>
            <person name="Woodard K."/>
            <person name="Webb A."/>
            <person name="Webby R.J."/>
            <person name="El Zowalaty M.E."/>
        </authorList>
    </citation>
    <scope>NUCLEOTIDE SEQUENCE</scope>
    <source>
        <strain evidence="1">Pbs3</strain>
    </source>
</reference>
<name>A0AAU9L1Y5_9STRA</name>
<sequence>MRHVLTDKLFTDIEEASARQVTLFIPAPRIAGAFGIQDILHVINREPQSATWNQELNLLCDLSAFAVTAFASRAPPGSRWAARLCPEWGRSSMLSPTAPTSAATLSTLLKFLRDLKDDVIYD</sequence>